<dbReference type="InterPro" id="IPR051012">
    <property type="entry name" value="CellSynth/LPSAsmb/PSIAsmb"/>
</dbReference>
<organism evidence="5 6">
    <name type="scientific">Sorangium cellulosum</name>
    <name type="common">Polyangium cellulosum</name>
    <dbReference type="NCBI Taxonomy" id="56"/>
    <lineage>
        <taxon>Bacteria</taxon>
        <taxon>Pseudomonadati</taxon>
        <taxon>Myxococcota</taxon>
        <taxon>Polyangia</taxon>
        <taxon>Polyangiales</taxon>
        <taxon>Polyangiaceae</taxon>
        <taxon>Sorangium</taxon>
    </lineage>
</organism>
<dbReference type="PROSITE" id="PS50005">
    <property type="entry name" value="TPR"/>
    <property type="match status" value="3"/>
</dbReference>
<keyword evidence="4" id="KW-0175">Coiled coil</keyword>
<evidence type="ECO:0008006" key="7">
    <source>
        <dbReference type="Google" id="ProtNLM"/>
    </source>
</evidence>
<comment type="caution">
    <text evidence="5">The sequence shown here is derived from an EMBL/GenBank/DDBJ whole genome shotgun (WGS) entry which is preliminary data.</text>
</comment>
<dbReference type="Pfam" id="PF13181">
    <property type="entry name" value="TPR_8"/>
    <property type="match status" value="1"/>
</dbReference>
<name>A0A150QMC5_SORCE</name>
<evidence type="ECO:0000313" key="6">
    <source>
        <dbReference type="Proteomes" id="UP000075260"/>
    </source>
</evidence>
<evidence type="ECO:0000313" key="5">
    <source>
        <dbReference type="EMBL" id="KYF69147.1"/>
    </source>
</evidence>
<dbReference type="SMART" id="SM00028">
    <property type="entry name" value="TPR"/>
    <property type="match status" value="18"/>
</dbReference>
<sequence length="3747" mass="417355">MSVETIRMALGRLQDEPENEAAWNELAEAVTAPSNGAVAGDVERLLGAARSRHEQRHEWQAVARLLELEIALAAGSAVEGAMQAELARVYHEELIDVDRAAAAYKRLLDLRPDDDAAAEALETDASKRERWRDLVDRYVAEAEGATDAAFKSALYTSAADIGYRYGRAELGERVAELLQLALELDPRNRRAASLAEIAFSTAGDYEAVVRVQTLVKAEAQLKEDRIVAGLRAARTIRTHLSDPARSVAAYEEVLDLSPGQPEALSFLAEAYSAAGDWDRLVALYEDQLRSGGVKPGEELGMLVQIAMVHWRMRGQPQAAEPYFDRVRRADPAHAGMLNFYREVLEQRGDKPRLTTILTDAQRALPDGADKRAIATELARLAESQENAAKAIEQYKSVLRTDPENRQARDALKRLYLQTEGYNALVELHRQDLERTPADDVAGRVAVLREIAGIYRDRAKNDAALVTVLTQIVQLDDKDVDAVRELTRIYEALGRWRDLLSYQQRLAELTESPAEKAGLYRAVARRWFDQFSNVQNAIAAYEALLTVEPIDEEAQQKLRELYLKRRAWPQLYSLYERKLESAEGPAKIELLGEMAKLAAERLDRGADAIALQKQILELDPSAPGVLDALEKQAEREKDFATVAEVLERRVDLAPDDAARLVSLQKLGAVYAERLKDAAAAARTWRRVLTLSPGHARALRVLRDAYFAAGDWDGLEELYASQNDWEGLVDFLSGAADKATDPVTKLDISFRAARIFEEQLKAPERAARSYERVLSVSPKDARAAAALVPIYEEEEKWVRLPALYEILLDATDDAEAQVGMLRKLAAVTGGPLSDKPSALGYARRAYELRPDEEGLDLLEAWSRAAGSWAPFVEAVEGRLRTATFLPTDVQRTLRLKLAEVYAREMGKLDEAVTVYRGLVQDDPSDDSTVRALDALLRANERQEDLRWLFDLRASQVEGEERAEILEEWATLEEEVFGDPAKAIELLRKVIALTPGRVDALRVLSRLLIAAGEYEAAAEIVATHRDVSDGDERARREIELAGLYLDRLDRPADAFEAAVRALDLTAHDPDAITVLSRLVERPETRVRAARVLAIEYAETGNHRREAMALRVILEAERDPARRRELYVTLANVEEAKLHAAGTAFDALLRALHEFSDDLELWDRAAELSRRAGRPTDLAEAYRVHLVAGRTEGDKVLGSAVEVELCERAASLHDEQLGDPEGARPYLERVLNLDPNNHRAFERLKQILTAAERWGELEELYDRAAKGTTDQAERIELLNEVALIAEEIIGDAAKAIGYYERILELDPFYTAALDSLEKLYEREGRFRDLAALLEQRLKTATESESVEMKLSLGSIYLDRLHEPEGALGHLEDVLRIRQNDPKARELVERLLDIGALRLRAARVLEAVYEARDEIRQLVRVLEIRREGAETESERRELLRRVSVLQDERLKDDAGAFASLSELLPLEPEDLAARERLIEIGRRLGEHEQVAEVLTAAADACGTPSIRGEILMEVARICEDMLGDADRAEKVYRRVLAIDPTDPALVIPAAQALGRIYAAKEQHQALAGVLAIEVRLEEDADTRRSLYERIGTLYETVLDDPAKAIEAWQARLGDDSADVAALAALERLYERTSQWRELVGVLRAREQSTADGEERRRAMTKAAETLAQKLADVPEAINAWRAVLDEFGPERPTLAALEELYELDERWVDLAETLETDLSLAVETPARLDLLARLGDVRRLHQADAAGALEAYRQALSLDPSNARCRAALEAMLEREDARRDAAETLEPLYEADGDAERLLRVLEIKVETSDLPSERLATLQKALRTAEGPLGDTSRAFGYALRGVREAAGEPEVTTWISTVERLGEATGRWSEVCDLFQRIAPDILDGDVQQNVRLRVGELARHKLGDRELAVEQYKKALEARGDDRRAMIALEELYGEASDAGRLLEILKLRVENAESDEEKTGLLFRIAELERGPLADPAAAIATYETILDIALHPDAIAALDSLYREAGRFEDLIRLYERQLDVRAGDLAELHVKIALVAHRHTGDLQRAFDELSEALLIDPAHEGAVSLLEAILEGSAEAEHRARAGEMLEPVYLRRADWNRVKIALEARLAASQDPVERRDLLQRLATLHEEQLEDYRAALETVAKLLHEDLTDEGVWAELERLAKVASAERRLAEIYAAELGELTSDDASSAKLSRRTGELYAELGDVTDALKWYRRAHEFEPDSRELFDAIDRLLIKEGRHAERIELYRAALDYRKDEDRLDALHTIARLERTELREPARAIETYRAALDVDENDARALDALTELYRELDRPRDLADLYLRRAEAAPNGERAAPYRLALAELLRTRLDDTAGAIDQLEAIVGEVPTHAEAIRALEALIQDPQHKARVVEILRPLYEGADDWRQLIRLNEERFGLATDAREKVAVLRETAKLWETRGDDELRAFDATRSAFSLDPDDGETRGELERLAEQLGAWEELAGSLEEGVTITSDELTKRELLSSLAKVYDTRVDDPRRALRAYSRLSALDPSDPEPLEQMDTLAVLLSDWDTLIAVLEKKSEMASDEENASICRRIAETKLEMLEDTEGAIQAYERALELDPESAMTIDALIELHEPRGAASRLVELYGRRVELAGPDEEELRYDLNVRAAERYEKDLSSPRDAITALNAALDAKPGDPAVLSSLERLYRAERMWDELLSNLMLQAGAAADREARIKLRTAIGDLYAGELESPSDAIEQYRLVLDEDPVNDHAIRAVRSIGEGREELRLDAAQVLEPVLRAAGRHEELAAALELRLRAQTEPADRAETLRAIAAVQDVQLGRPIDAEQALLRALEDAPDDASLHGEIERLAERTDGFGRYCDALAQRAASTFDATIAKDLFLRIGRIAEEKLRDDRRSAQAYAKAVEHAGDTPELLEALDRLYGRLGDEKALADVLERRVAVTPGDRDQADLFYRLAVIQIESFGDKSQGLNTLRQALDRAVDHERASAALEALTEDPVLFDEAAEALEGVYRTRGDNAALARLYEKRIRFAPTGVERIRMRLDLAKVLEVRSNDPRAALETLEKALADDPSDPDVLGEIERLAPLTGGWASAAAALERAVRAGADLDGDTARDLWMRIAEWQKNKVGDAKAAEAAYEAALTHDPTSEHILRSIEELQRAPGRERDLIGTLRRIAALDGMEGTAGELRREAKELAERALGDRELVEAILREMLAADEGDTWALAELTKVREEAGDHKEVFRLLVRQSELYAEAGRIRDARHAAAAVARERLGDEAAAIELYETLFEADPGDARAATALRELYAKAGKHKELLALLERLTDLAESPEARSALRLESAEICLSRLDAVSEATEHLRAVLDEQPDNEKATVLLAQLLEKTGRDQELSDLFVTQIERAKDRGDVAAELSYSVRLGEVYETRLNDTARAIETYRAVLEREPRHPGALLALARLHEQRGEKAEAAQRLEVILEDARSAEAVGTALRLADLHRSLGDEGAVRRVLERGLAADGSAQDIRKQLLALYEKQQAFTELADLITGDAETATQPAEKVALYRKAAGIHLTKRDDPGRAADLLVKATELVPGDRELLLALCDAYSASGRGQKAAEALQQIVESYGGRRSKDLAAIHHRLAKAYLAEGQRDRALAELDVAFKIDPGSIAILRDLGVLALELSESSEDAAAKAAHIDRAQKTFRALLLQKLDEGAPISKGEVFYYLGVISHRQSDDKKAIQMLERALDNDRNFAPAKELLAQLKK</sequence>
<evidence type="ECO:0000256" key="3">
    <source>
        <dbReference type="PROSITE-ProRule" id="PRU00339"/>
    </source>
</evidence>
<dbReference type="Pfam" id="PF14559">
    <property type="entry name" value="TPR_19"/>
    <property type="match status" value="3"/>
</dbReference>
<dbReference type="OrthoDB" id="5244639at2"/>
<dbReference type="InterPro" id="IPR003107">
    <property type="entry name" value="HAT"/>
</dbReference>
<feature type="repeat" description="TPR" evidence="3">
    <location>
        <begin position="3702"/>
        <end position="3735"/>
    </location>
</feature>
<keyword evidence="2 3" id="KW-0802">TPR repeat</keyword>
<dbReference type="Gene3D" id="1.25.40.10">
    <property type="entry name" value="Tetratricopeptide repeat domain"/>
    <property type="match status" value="18"/>
</dbReference>
<dbReference type="PANTHER" id="PTHR45586">
    <property type="entry name" value="TPR REPEAT-CONTAINING PROTEIN PA4667"/>
    <property type="match status" value="1"/>
</dbReference>
<evidence type="ECO:0000256" key="1">
    <source>
        <dbReference type="ARBA" id="ARBA00022737"/>
    </source>
</evidence>
<dbReference type="SMART" id="SM00386">
    <property type="entry name" value="HAT"/>
    <property type="match status" value="8"/>
</dbReference>
<feature type="repeat" description="TPR" evidence="3">
    <location>
        <begin position="3617"/>
        <end position="3650"/>
    </location>
</feature>
<dbReference type="InterPro" id="IPR011990">
    <property type="entry name" value="TPR-like_helical_dom_sf"/>
</dbReference>
<dbReference type="PANTHER" id="PTHR45586:SF1">
    <property type="entry name" value="LIPOPOLYSACCHARIDE ASSEMBLY PROTEIN B"/>
    <property type="match status" value="1"/>
</dbReference>
<dbReference type="SUPFAM" id="SSF48452">
    <property type="entry name" value="TPR-like"/>
    <property type="match status" value="12"/>
</dbReference>
<dbReference type="EMBL" id="JEMA01000494">
    <property type="protein sequence ID" value="KYF69147.1"/>
    <property type="molecule type" value="Genomic_DNA"/>
</dbReference>
<gene>
    <name evidence="5" type="ORF">BE15_09070</name>
</gene>
<reference evidence="5 6" key="1">
    <citation type="submission" date="2014-02" db="EMBL/GenBank/DDBJ databases">
        <title>The small core and large imbalanced accessory genome model reveals a collaborative survival strategy of Sorangium cellulosum strains in nature.</title>
        <authorList>
            <person name="Han K."/>
            <person name="Peng R."/>
            <person name="Blom J."/>
            <person name="Li Y.-Z."/>
        </authorList>
    </citation>
    <scope>NUCLEOTIDE SEQUENCE [LARGE SCALE GENOMIC DNA]</scope>
    <source>
        <strain evidence="5 6">So0008-312</strain>
    </source>
</reference>
<dbReference type="Pfam" id="PF13176">
    <property type="entry name" value="TPR_7"/>
    <property type="match status" value="3"/>
</dbReference>
<keyword evidence="1" id="KW-0677">Repeat</keyword>
<evidence type="ECO:0000256" key="4">
    <source>
        <dbReference type="SAM" id="Coils"/>
    </source>
</evidence>
<dbReference type="Proteomes" id="UP000075260">
    <property type="component" value="Unassembled WGS sequence"/>
</dbReference>
<feature type="repeat" description="TPR" evidence="3">
    <location>
        <begin position="2193"/>
        <end position="2226"/>
    </location>
</feature>
<accession>A0A150QMC5</accession>
<protein>
    <recommendedName>
        <fullName evidence="7">Tetratricopeptide repeat protein</fullName>
    </recommendedName>
</protein>
<feature type="coiled-coil region" evidence="4">
    <location>
        <begin position="373"/>
        <end position="400"/>
    </location>
</feature>
<evidence type="ECO:0000256" key="2">
    <source>
        <dbReference type="ARBA" id="ARBA00022803"/>
    </source>
</evidence>
<proteinExistence type="predicted"/>
<dbReference type="InterPro" id="IPR019734">
    <property type="entry name" value="TPR_rpt"/>
</dbReference>
<dbReference type="Pfam" id="PF13174">
    <property type="entry name" value="TPR_6"/>
    <property type="match status" value="1"/>
</dbReference>
<dbReference type="GO" id="GO:0006396">
    <property type="term" value="P:RNA processing"/>
    <property type="evidence" value="ECO:0007669"/>
    <property type="project" value="InterPro"/>
</dbReference>